<evidence type="ECO:0000313" key="3">
    <source>
        <dbReference type="Proteomes" id="UP000215747"/>
    </source>
</evidence>
<gene>
    <name evidence="1" type="ORF">CBF96_02045</name>
    <name evidence="2" type="ORF">CBG21_02750</name>
</gene>
<evidence type="ECO:0000313" key="1">
    <source>
        <dbReference type="EMBL" id="OYS70500.1"/>
    </source>
</evidence>
<reference evidence="3 4" key="3">
    <citation type="submission" date="2017-09" db="EMBL/GenBank/DDBJ databases">
        <title>Tripartite evolution among Lactobacillus johnsonii, Lactobacillus taiwanensis, Lactobacillus reuteri and their rodent host.</title>
        <authorList>
            <person name="Wang T."/>
            <person name="Knowles S."/>
            <person name="Cheng C."/>
        </authorList>
    </citation>
    <scope>NUCLEOTIDE SEQUENCE [LARGE SCALE GENOMIC DNA]</scope>
    <source>
        <strain evidence="2 4">103v</strain>
        <strain evidence="1 3">114h</strain>
    </source>
</reference>
<dbReference type="RefSeq" id="WP_094504006.1">
    <property type="nucleotide sequence ID" value="NZ_NGPH01000018.1"/>
</dbReference>
<organism evidence="2 4">
    <name type="scientific">Limosilactobacillus reuteri</name>
    <name type="common">Lactobacillus reuteri</name>
    <dbReference type="NCBI Taxonomy" id="1598"/>
    <lineage>
        <taxon>Bacteria</taxon>
        <taxon>Bacillati</taxon>
        <taxon>Bacillota</taxon>
        <taxon>Bacilli</taxon>
        <taxon>Lactobacillales</taxon>
        <taxon>Lactobacillaceae</taxon>
        <taxon>Limosilactobacillus</taxon>
    </lineage>
</organism>
<dbReference type="Proteomes" id="UP000216122">
    <property type="component" value="Unassembled WGS sequence"/>
</dbReference>
<evidence type="ECO:0000313" key="2">
    <source>
        <dbReference type="EMBL" id="OYT04467.1"/>
    </source>
</evidence>
<dbReference type="Proteomes" id="UP000215747">
    <property type="component" value="Unassembled WGS sequence"/>
</dbReference>
<name>A0A256VLV8_LIMRT</name>
<protein>
    <submittedName>
        <fullName evidence="2">Uncharacterized protein</fullName>
    </submittedName>
</protein>
<sequence length="65" mass="7396">MDKFEIKYNGLYINGTRIEGITSLKIDCPDNSAYSELTIKVVGKLKGIDYPGLLYFKKPHIEDDL</sequence>
<proteinExistence type="predicted"/>
<accession>A0A256VLV8</accession>
<dbReference type="EMBL" id="NGQC01000021">
    <property type="protein sequence ID" value="OYT04467.1"/>
    <property type="molecule type" value="Genomic_DNA"/>
</dbReference>
<dbReference type="EMBL" id="NGPL01000015">
    <property type="protein sequence ID" value="OYS70500.1"/>
    <property type="molecule type" value="Genomic_DNA"/>
</dbReference>
<reference evidence="3 4" key="1">
    <citation type="submission" date="2017-05" db="EMBL/GenBank/DDBJ databases">
        <authorList>
            <person name="Lin X.B."/>
            <person name="Stothard P."/>
            <person name="Tasseva G."/>
            <person name="Walter J."/>
        </authorList>
    </citation>
    <scope>NUCLEOTIDE SEQUENCE [LARGE SCALE GENOMIC DNA]</scope>
    <source>
        <strain evidence="4">103v</strain>
        <strain evidence="3">114h</strain>
    </source>
</reference>
<reference evidence="2" key="2">
    <citation type="submission" date="2017-05" db="EMBL/GenBank/DDBJ databases">
        <authorList>
            <person name="Song R."/>
            <person name="Chenine A.L."/>
            <person name="Ruprecht R.M."/>
        </authorList>
    </citation>
    <scope>NUCLEOTIDE SEQUENCE [LARGE SCALE GENOMIC DNA]</scope>
    <source>
        <strain evidence="2">103v</strain>
        <strain evidence="1">114h</strain>
    </source>
</reference>
<evidence type="ECO:0000313" key="4">
    <source>
        <dbReference type="Proteomes" id="UP000216122"/>
    </source>
</evidence>
<comment type="caution">
    <text evidence="2">The sequence shown here is derived from an EMBL/GenBank/DDBJ whole genome shotgun (WGS) entry which is preliminary data.</text>
</comment>
<dbReference type="AlphaFoldDB" id="A0A256VLV8"/>